<evidence type="ECO:0000256" key="6">
    <source>
        <dbReference type="ARBA" id="ARBA00022989"/>
    </source>
</evidence>
<evidence type="ECO:0000256" key="2">
    <source>
        <dbReference type="ARBA" id="ARBA00022448"/>
    </source>
</evidence>
<dbReference type="InterPro" id="IPR055348">
    <property type="entry name" value="DctQ"/>
</dbReference>
<protein>
    <submittedName>
        <fullName evidence="11">TRAP-type C4-dicarboxylate transport system permease small subunit</fullName>
    </submittedName>
</protein>
<feature type="transmembrane region" description="Helical" evidence="9">
    <location>
        <begin position="47"/>
        <end position="69"/>
    </location>
</feature>
<proteinExistence type="inferred from homology"/>
<feature type="transmembrane region" description="Helical" evidence="9">
    <location>
        <begin position="12"/>
        <end position="35"/>
    </location>
</feature>
<name>A0ABS4WZX8_9MICO</name>
<evidence type="ECO:0000256" key="3">
    <source>
        <dbReference type="ARBA" id="ARBA00022475"/>
    </source>
</evidence>
<keyword evidence="6 9" id="KW-1133">Transmembrane helix</keyword>
<evidence type="ECO:0000256" key="8">
    <source>
        <dbReference type="ARBA" id="ARBA00038436"/>
    </source>
</evidence>
<evidence type="ECO:0000259" key="10">
    <source>
        <dbReference type="Pfam" id="PF04290"/>
    </source>
</evidence>
<feature type="domain" description="Tripartite ATP-independent periplasmic transporters DctQ component" evidence="10">
    <location>
        <begin position="28"/>
        <end position="152"/>
    </location>
</feature>
<keyword evidence="4" id="KW-0997">Cell inner membrane</keyword>
<organism evidence="11 12">
    <name type="scientific">Brachybacterium sacelli</name>
    <dbReference type="NCBI Taxonomy" id="173364"/>
    <lineage>
        <taxon>Bacteria</taxon>
        <taxon>Bacillati</taxon>
        <taxon>Actinomycetota</taxon>
        <taxon>Actinomycetes</taxon>
        <taxon>Micrococcales</taxon>
        <taxon>Dermabacteraceae</taxon>
        <taxon>Brachybacterium</taxon>
    </lineage>
</organism>
<evidence type="ECO:0000256" key="9">
    <source>
        <dbReference type="SAM" id="Phobius"/>
    </source>
</evidence>
<dbReference type="InterPro" id="IPR007387">
    <property type="entry name" value="TRAP_DctQ"/>
</dbReference>
<keyword evidence="3" id="KW-1003">Cell membrane</keyword>
<dbReference type="RefSeq" id="WP_209900769.1">
    <property type="nucleotide sequence ID" value="NZ_BAAAJW010000002.1"/>
</dbReference>
<gene>
    <name evidence="11" type="ORF">JOF43_001490</name>
</gene>
<evidence type="ECO:0000313" key="12">
    <source>
        <dbReference type="Proteomes" id="UP001519290"/>
    </source>
</evidence>
<comment type="subcellular location">
    <subcellularLocation>
        <location evidence="1">Cell inner membrane</location>
        <topology evidence="1">Multi-pass membrane protein</topology>
    </subcellularLocation>
</comment>
<dbReference type="Pfam" id="PF04290">
    <property type="entry name" value="DctQ"/>
    <property type="match status" value="1"/>
</dbReference>
<accession>A0ABS4WZX8</accession>
<comment type="caution">
    <text evidence="11">The sequence shown here is derived from an EMBL/GenBank/DDBJ whole genome shotgun (WGS) entry which is preliminary data.</text>
</comment>
<keyword evidence="7 9" id="KW-0472">Membrane</keyword>
<keyword evidence="5 9" id="KW-0812">Transmembrane</keyword>
<dbReference type="Proteomes" id="UP001519290">
    <property type="component" value="Unassembled WGS sequence"/>
</dbReference>
<comment type="similarity">
    <text evidence="8">Belongs to the TRAP transporter small permease family.</text>
</comment>
<feature type="transmembrane region" description="Helical" evidence="9">
    <location>
        <begin position="90"/>
        <end position="110"/>
    </location>
</feature>
<evidence type="ECO:0000256" key="7">
    <source>
        <dbReference type="ARBA" id="ARBA00023136"/>
    </source>
</evidence>
<dbReference type="PANTHER" id="PTHR35011">
    <property type="entry name" value="2,3-DIKETO-L-GULONATE TRAP TRANSPORTER SMALL PERMEASE PROTEIN YIAM"/>
    <property type="match status" value="1"/>
</dbReference>
<sequence>MEKLEKLESAVAAAEKAVVTICLTLAFASVLIQIARRVFDLMWFPDVYDLALVCAAVMTFLCVGLLTYTQGHIAIDLTSYIPSPTLRLRLLTASVVAVIVFVAIFGKLAIDLFLFGVQSGSHTVQLKIPLLIPYGALVLGLALCLFHSLMHWNRMRKDPEKIGASEDGLSDAVTGEVS</sequence>
<evidence type="ECO:0000256" key="5">
    <source>
        <dbReference type="ARBA" id="ARBA00022692"/>
    </source>
</evidence>
<evidence type="ECO:0000313" key="11">
    <source>
        <dbReference type="EMBL" id="MBP2381533.1"/>
    </source>
</evidence>
<reference evidence="11 12" key="1">
    <citation type="submission" date="2021-03" db="EMBL/GenBank/DDBJ databases">
        <title>Sequencing the genomes of 1000 actinobacteria strains.</title>
        <authorList>
            <person name="Klenk H.-P."/>
        </authorList>
    </citation>
    <scope>NUCLEOTIDE SEQUENCE [LARGE SCALE GENOMIC DNA]</scope>
    <source>
        <strain evidence="11 12">DSM 14566</strain>
    </source>
</reference>
<keyword evidence="2" id="KW-0813">Transport</keyword>
<dbReference type="EMBL" id="JAGIOD010000001">
    <property type="protein sequence ID" value="MBP2381533.1"/>
    <property type="molecule type" value="Genomic_DNA"/>
</dbReference>
<feature type="transmembrane region" description="Helical" evidence="9">
    <location>
        <begin position="130"/>
        <end position="149"/>
    </location>
</feature>
<keyword evidence="12" id="KW-1185">Reference proteome</keyword>
<evidence type="ECO:0000256" key="4">
    <source>
        <dbReference type="ARBA" id="ARBA00022519"/>
    </source>
</evidence>
<evidence type="ECO:0000256" key="1">
    <source>
        <dbReference type="ARBA" id="ARBA00004429"/>
    </source>
</evidence>
<dbReference type="PANTHER" id="PTHR35011:SF10">
    <property type="entry name" value="TRAP TRANSPORTER SMALL PERMEASE PROTEIN"/>
    <property type="match status" value="1"/>
</dbReference>